<protein>
    <submittedName>
        <fullName evidence="1">Uncharacterized protein</fullName>
    </submittedName>
</protein>
<sequence length="155" mass="17882">MKKSLLLISVLSLFLLLSGFSHQKHIKIKEVHTTINQFQKTIRYDIKIKNTSNKVIGNEFDYPGYHYWGLEVVVVPGKKLEKLMSMIDHSKYKKMQHSGFGGNGMINPYATAEYHTEYFFKDLKELDKLKKHALDGKLIILDGTNVIAELPLKKE</sequence>
<reference evidence="1 2" key="1">
    <citation type="submission" date="2021-05" db="EMBL/GenBank/DDBJ databases">
        <title>Novel Bacillus species.</title>
        <authorList>
            <person name="Liu G."/>
        </authorList>
    </citation>
    <scope>NUCLEOTIDE SEQUENCE [LARGE SCALE GENOMIC DNA]</scope>
    <source>
        <strain evidence="2">FJAT-49780</strain>
    </source>
</reference>
<dbReference type="EMBL" id="JAGYPG010000003">
    <property type="protein sequence ID" value="MBS4196703.1"/>
    <property type="molecule type" value="Genomic_DNA"/>
</dbReference>
<proteinExistence type="predicted"/>
<dbReference type="AlphaFoldDB" id="A0A942TFF4"/>
<dbReference type="RefSeq" id="WP_213125927.1">
    <property type="nucleotide sequence ID" value="NZ_JAGYPG010000003.1"/>
</dbReference>
<accession>A0A942TFF4</accession>
<dbReference type="Proteomes" id="UP000681414">
    <property type="component" value="Unassembled WGS sequence"/>
</dbReference>
<gene>
    <name evidence="1" type="ORF">KHA97_16760</name>
</gene>
<keyword evidence="2" id="KW-1185">Reference proteome</keyword>
<evidence type="ECO:0000313" key="1">
    <source>
        <dbReference type="EMBL" id="MBS4196703.1"/>
    </source>
</evidence>
<comment type="caution">
    <text evidence="1">The sequence shown here is derived from an EMBL/GenBank/DDBJ whole genome shotgun (WGS) entry which is preliminary data.</text>
</comment>
<organism evidence="1 2">
    <name type="scientific">Lederbergia citri</name>
    <dbReference type="NCBI Taxonomy" id="2833580"/>
    <lineage>
        <taxon>Bacteria</taxon>
        <taxon>Bacillati</taxon>
        <taxon>Bacillota</taxon>
        <taxon>Bacilli</taxon>
        <taxon>Bacillales</taxon>
        <taxon>Bacillaceae</taxon>
        <taxon>Lederbergia</taxon>
    </lineage>
</organism>
<evidence type="ECO:0000313" key="2">
    <source>
        <dbReference type="Proteomes" id="UP000681414"/>
    </source>
</evidence>
<name>A0A942TFF4_9BACI</name>